<feature type="compositionally biased region" description="Acidic residues" evidence="1">
    <location>
        <begin position="19"/>
        <end position="28"/>
    </location>
</feature>
<evidence type="ECO:0000313" key="3">
    <source>
        <dbReference type="Proteomes" id="UP001432027"/>
    </source>
</evidence>
<feature type="non-terminal residue" evidence="2">
    <location>
        <position position="1"/>
    </location>
</feature>
<accession>A0AAV5TFB7</accession>
<feature type="region of interest" description="Disordered" evidence="1">
    <location>
        <begin position="1"/>
        <end position="37"/>
    </location>
</feature>
<name>A0AAV5TFB7_9BILA</name>
<evidence type="ECO:0000256" key="1">
    <source>
        <dbReference type="SAM" id="MobiDB-lite"/>
    </source>
</evidence>
<organism evidence="2 3">
    <name type="scientific">Pristionchus entomophagus</name>
    <dbReference type="NCBI Taxonomy" id="358040"/>
    <lineage>
        <taxon>Eukaryota</taxon>
        <taxon>Metazoa</taxon>
        <taxon>Ecdysozoa</taxon>
        <taxon>Nematoda</taxon>
        <taxon>Chromadorea</taxon>
        <taxon>Rhabditida</taxon>
        <taxon>Rhabditina</taxon>
        <taxon>Diplogasteromorpha</taxon>
        <taxon>Diplogasteroidea</taxon>
        <taxon>Neodiplogasteridae</taxon>
        <taxon>Pristionchus</taxon>
    </lineage>
</organism>
<keyword evidence="3" id="KW-1185">Reference proteome</keyword>
<dbReference type="AlphaFoldDB" id="A0AAV5TFB7"/>
<dbReference type="EMBL" id="BTSX01000004">
    <property type="protein sequence ID" value="GMS93467.1"/>
    <property type="molecule type" value="Genomic_DNA"/>
</dbReference>
<evidence type="ECO:0000313" key="2">
    <source>
        <dbReference type="EMBL" id="GMS93467.1"/>
    </source>
</evidence>
<comment type="caution">
    <text evidence="2">The sequence shown here is derived from an EMBL/GenBank/DDBJ whole genome shotgun (WGS) entry which is preliminary data.</text>
</comment>
<gene>
    <name evidence="2" type="ORF">PENTCL1PPCAC_15642</name>
</gene>
<feature type="non-terminal residue" evidence="2">
    <location>
        <position position="69"/>
    </location>
</feature>
<protein>
    <submittedName>
        <fullName evidence="2">Uncharacterized protein</fullName>
    </submittedName>
</protein>
<reference evidence="2" key="1">
    <citation type="submission" date="2023-10" db="EMBL/GenBank/DDBJ databases">
        <title>Genome assembly of Pristionchus species.</title>
        <authorList>
            <person name="Yoshida K."/>
            <person name="Sommer R.J."/>
        </authorList>
    </citation>
    <scope>NUCLEOTIDE SEQUENCE</scope>
    <source>
        <strain evidence="2">RS0144</strain>
    </source>
</reference>
<proteinExistence type="predicted"/>
<dbReference type="Proteomes" id="UP001432027">
    <property type="component" value="Unassembled WGS sequence"/>
</dbReference>
<sequence>SLLASFDARKSSQTASDGWENEEHDDESGECKGVRPEMTVGGLGTVIECGTGAEYPECADYQPDQPDKR</sequence>